<protein>
    <submittedName>
        <fullName evidence="1">Nuclear envelope pore membrane protein like</fullName>
    </submittedName>
</protein>
<evidence type="ECO:0000313" key="1">
    <source>
        <dbReference type="EMBL" id="PSS30685.1"/>
    </source>
</evidence>
<dbReference type="OrthoDB" id="747498at2759"/>
<evidence type="ECO:0000313" key="2">
    <source>
        <dbReference type="Proteomes" id="UP000241394"/>
    </source>
</evidence>
<dbReference type="Gramene" id="PSS30685">
    <property type="protein sequence ID" value="PSS30685"/>
    <property type="gene ID" value="CEY00_Acc05970"/>
</dbReference>
<dbReference type="InParanoid" id="A0A2R6RL23"/>
<dbReference type="PANTHER" id="PTHR33413">
    <property type="entry name" value="EXPRESSED PROTEIN"/>
    <property type="match status" value="1"/>
</dbReference>
<organism evidence="1 2">
    <name type="scientific">Actinidia chinensis var. chinensis</name>
    <name type="common">Chinese soft-hair kiwi</name>
    <dbReference type="NCBI Taxonomy" id="1590841"/>
    <lineage>
        <taxon>Eukaryota</taxon>
        <taxon>Viridiplantae</taxon>
        <taxon>Streptophyta</taxon>
        <taxon>Embryophyta</taxon>
        <taxon>Tracheophyta</taxon>
        <taxon>Spermatophyta</taxon>
        <taxon>Magnoliopsida</taxon>
        <taxon>eudicotyledons</taxon>
        <taxon>Gunneridae</taxon>
        <taxon>Pentapetalae</taxon>
        <taxon>asterids</taxon>
        <taxon>Ericales</taxon>
        <taxon>Actinidiaceae</taxon>
        <taxon>Actinidia</taxon>
    </lineage>
</organism>
<dbReference type="FunCoup" id="A0A2R6RL23">
    <property type="interactions" value="1052"/>
</dbReference>
<accession>A0A2R6RL23</accession>
<dbReference type="Proteomes" id="UP000241394">
    <property type="component" value="Chromosome LG5"/>
</dbReference>
<dbReference type="EMBL" id="NKQK01000005">
    <property type="protein sequence ID" value="PSS30685.1"/>
    <property type="molecule type" value="Genomic_DNA"/>
</dbReference>
<keyword evidence="2" id="KW-1185">Reference proteome</keyword>
<reference evidence="2" key="2">
    <citation type="journal article" date="2018" name="BMC Genomics">
        <title>A manually annotated Actinidia chinensis var. chinensis (kiwifruit) genome highlights the challenges associated with draft genomes and gene prediction in plants.</title>
        <authorList>
            <person name="Pilkington S.M."/>
            <person name="Crowhurst R."/>
            <person name="Hilario E."/>
            <person name="Nardozza S."/>
            <person name="Fraser L."/>
            <person name="Peng Y."/>
            <person name="Gunaseelan K."/>
            <person name="Simpson R."/>
            <person name="Tahir J."/>
            <person name="Deroles S.C."/>
            <person name="Templeton K."/>
            <person name="Luo Z."/>
            <person name="Davy M."/>
            <person name="Cheng C."/>
            <person name="McNeilage M."/>
            <person name="Scaglione D."/>
            <person name="Liu Y."/>
            <person name="Zhang Q."/>
            <person name="Datson P."/>
            <person name="De Silva N."/>
            <person name="Gardiner S.E."/>
            <person name="Bassett H."/>
            <person name="Chagne D."/>
            <person name="McCallum J."/>
            <person name="Dzierzon H."/>
            <person name="Deng C."/>
            <person name="Wang Y.Y."/>
            <person name="Barron L."/>
            <person name="Manako K."/>
            <person name="Bowen J."/>
            <person name="Foster T.M."/>
            <person name="Erridge Z.A."/>
            <person name="Tiffin H."/>
            <person name="Waite C.N."/>
            <person name="Davies K.M."/>
            <person name="Grierson E.P."/>
            <person name="Laing W.A."/>
            <person name="Kirk R."/>
            <person name="Chen X."/>
            <person name="Wood M."/>
            <person name="Montefiori M."/>
            <person name="Brummell D.A."/>
            <person name="Schwinn K.E."/>
            <person name="Catanach A."/>
            <person name="Fullerton C."/>
            <person name="Li D."/>
            <person name="Meiyalaghan S."/>
            <person name="Nieuwenhuizen N."/>
            <person name="Read N."/>
            <person name="Prakash R."/>
            <person name="Hunter D."/>
            <person name="Zhang H."/>
            <person name="McKenzie M."/>
            <person name="Knabel M."/>
            <person name="Harris A."/>
            <person name="Allan A.C."/>
            <person name="Gleave A."/>
            <person name="Chen A."/>
            <person name="Janssen B.J."/>
            <person name="Plunkett B."/>
            <person name="Ampomah-Dwamena C."/>
            <person name="Voogd C."/>
            <person name="Leif D."/>
            <person name="Lafferty D."/>
            <person name="Souleyre E.J.F."/>
            <person name="Varkonyi-Gasic E."/>
            <person name="Gambi F."/>
            <person name="Hanley J."/>
            <person name="Yao J.L."/>
            <person name="Cheung J."/>
            <person name="David K.M."/>
            <person name="Warren B."/>
            <person name="Marsh K."/>
            <person name="Snowden K.C."/>
            <person name="Lin-Wang K."/>
            <person name="Brian L."/>
            <person name="Martinez-Sanchez M."/>
            <person name="Wang M."/>
            <person name="Ileperuma N."/>
            <person name="Macnee N."/>
            <person name="Campin R."/>
            <person name="McAtee P."/>
            <person name="Drummond R.S.M."/>
            <person name="Espley R.V."/>
            <person name="Ireland H.S."/>
            <person name="Wu R."/>
            <person name="Atkinson R.G."/>
            <person name="Karunairetnam S."/>
            <person name="Bulley S."/>
            <person name="Chunkath S."/>
            <person name="Hanley Z."/>
            <person name="Storey R."/>
            <person name="Thrimawithana A.H."/>
            <person name="Thomson S."/>
            <person name="David C."/>
            <person name="Testolin R."/>
            <person name="Huang H."/>
            <person name="Hellens R.P."/>
            <person name="Schaffer R.J."/>
        </authorList>
    </citation>
    <scope>NUCLEOTIDE SEQUENCE [LARGE SCALE GENOMIC DNA]</scope>
    <source>
        <strain evidence="2">cv. Red5</strain>
    </source>
</reference>
<dbReference type="InterPro" id="IPR025322">
    <property type="entry name" value="PADRE_dom"/>
</dbReference>
<proteinExistence type="predicted"/>
<gene>
    <name evidence="1" type="ORF">CEY00_Acc05970</name>
</gene>
<dbReference type="Pfam" id="PF14009">
    <property type="entry name" value="PADRE"/>
    <property type="match status" value="1"/>
</dbReference>
<reference evidence="1 2" key="1">
    <citation type="submission" date="2017-07" db="EMBL/GenBank/DDBJ databases">
        <title>An improved, manually edited Actinidia chinensis var. chinensis (kiwifruit) genome highlights the challenges associated with draft genomes and gene prediction in plants.</title>
        <authorList>
            <person name="Pilkington S."/>
            <person name="Crowhurst R."/>
            <person name="Hilario E."/>
            <person name="Nardozza S."/>
            <person name="Fraser L."/>
            <person name="Peng Y."/>
            <person name="Gunaseelan K."/>
            <person name="Simpson R."/>
            <person name="Tahir J."/>
            <person name="Deroles S."/>
            <person name="Templeton K."/>
            <person name="Luo Z."/>
            <person name="Davy M."/>
            <person name="Cheng C."/>
            <person name="Mcneilage M."/>
            <person name="Scaglione D."/>
            <person name="Liu Y."/>
            <person name="Zhang Q."/>
            <person name="Datson P."/>
            <person name="De Silva N."/>
            <person name="Gardiner S."/>
            <person name="Bassett H."/>
            <person name="Chagne D."/>
            <person name="Mccallum J."/>
            <person name="Dzierzon H."/>
            <person name="Deng C."/>
            <person name="Wang Y.-Y."/>
            <person name="Barron N."/>
            <person name="Manako K."/>
            <person name="Bowen J."/>
            <person name="Foster T."/>
            <person name="Erridge Z."/>
            <person name="Tiffin H."/>
            <person name="Waite C."/>
            <person name="Davies K."/>
            <person name="Grierson E."/>
            <person name="Laing W."/>
            <person name="Kirk R."/>
            <person name="Chen X."/>
            <person name="Wood M."/>
            <person name="Montefiori M."/>
            <person name="Brummell D."/>
            <person name="Schwinn K."/>
            <person name="Catanach A."/>
            <person name="Fullerton C."/>
            <person name="Li D."/>
            <person name="Meiyalaghan S."/>
            <person name="Nieuwenhuizen N."/>
            <person name="Read N."/>
            <person name="Prakash R."/>
            <person name="Hunter D."/>
            <person name="Zhang H."/>
            <person name="Mckenzie M."/>
            <person name="Knabel M."/>
            <person name="Harris A."/>
            <person name="Allan A."/>
            <person name="Chen A."/>
            <person name="Janssen B."/>
            <person name="Plunkett B."/>
            <person name="Dwamena C."/>
            <person name="Voogd C."/>
            <person name="Leif D."/>
            <person name="Lafferty D."/>
            <person name="Souleyre E."/>
            <person name="Varkonyi-Gasic E."/>
            <person name="Gambi F."/>
            <person name="Hanley J."/>
            <person name="Yao J.-L."/>
            <person name="Cheung J."/>
            <person name="David K."/>
            <person name="Warren B."/>
            <person name="Marsh K."/>
            <person name="Snowden K."/>
            <person name="Lin-Wang K."/>
            <person name="Brian L."/>
            <person name="Martinez-Sanchez M."/>
            <person name="Wang M."/>
            <person name="Ileperuma N."/>
            <person name="Macnee N."/>
            <person name="Campin R."/>
            <person name="Mcatee P."/>
            <person name="Drummond R."/>
            <person name="Espley R."/>
            <person name="Ireland H."/>
            <person name="Wu R."/>
            <person name="Atkinson R."/>
            <person name="Karunairetnam S."/>
            <person name="Bulley S."/>
            <person name="Chunkath S."/>
            <person name="Hanley Z."/>
            <person name="Storey R."/>
            <person name="Thrimawithana A."/>
            <person name="Thomson S."/>
            <person name="David C."/>
            <person name="Testolin R."/>
        </authorList>
    </citation>
    <scope>NUCLEOTIDE SEQUENCE [LARGE SCALE GENOMIC DNA]</scope>
    <source>
        <strain evidence="2">cv. Red5</strain>
        <tissue evidence="1">Young leaf</tissue>
    </source>
</reference>
<comment type="caution">
    <text evidence="1">The sequence shown here is derived from an EMBL/GenBank/DDBJ whole genome shotgun (WGS) entry which is preliminary data.</text>
</comment>
<sequence>MGNCQAAEAATVVIQHPAGNKVERIYWSVSAQEVMSSNPGHYVALVVASPTAKSDTGATEKHLKLLRPNDTLLIGQVYRLISFEDVLKEFAAKKCVKLGKLLEKGGMGVEKRKVSGGSGLNPNPNPENLYSAKVEQQVYQLGSSIGRANVRHQLSGGHWKPALHSIAEIGS</sequence>
<dbReference type="OMA" id="LSAHQVM"/>
<dbReference type="STRING" id="1590841.A0A2R6RL23"/>
<dbReference type="PANTHER" id="PTHR33413:SF1">
    <property type="entry name" value="EXPRESSED PROTEIN"/>
    <property type="match status" value="1"/>
</dbReference>
<dbReference type="AlphaFoldDB" id="A0A2R6RL23"/>
<name>A0A2R6RL23_ACTCC</name>